<organism evidence="1 2">
    <name type="scientific">Thamnocephalis sphaerospora</name>
    <dbReference type="NCBI Taxonomy" id="78915"/>
    <lineage>
        <taxon>Eukaryota</taxon>
        <taxon>Fungi</taxon>
        <taxon>Fungi incertae sedis</taxon>
        <taxon>Zoopagomycota</taxon>
        <taxon>Zoopagomycotina</taxon>
        <taxon>Zoopagomycetes</taxon>
        <taxon>Zoopagales</taxon>
        <taxon>Sigmoideomycetaceae</taxon>
        <taxon>Thamnocephalis</taxon>
    </lineage>
</organism>
<dbReference type="Gene3D" id="1.20.1280.50">
    <property type="match status" value="1"/>
</dbReference>
<dbReference type="EMBL" id="KZ992917">
    <property type="protein sequence ID" value="RKP06281.1"/>
    <property type="molecule type" value="Genomic_DNA"/>
</dbReference>
<dbReference type="AlphaFoldDB" id="A0A4P9XLQ1"/>
<reference evidence="2" key="1">
    <citation type="journal article" date="2018" name="Nat. Microbiol.">
        <title>Leveraging single-cell genomics to expand the fungal tree of life.</title>
        <authorList>
            <person name="Ahrendt S.R."/>
            <person name="Quandt C.A."/>
            <person name="Ciobanu D."/>
            <person name="Clum A."/>
            <person name="Salamov A."/>
            <person name="Andreopoulos B."/>
            <person name="Cheng J.F."/>
            <person name="Woyke T."/>
            <person name="Pelin A."/>
            <person name="Henrissat B."/>
            <person name="Reynolds N.K."/>
            <person name="Benny G.L."/>
            <person name="Smith M.E."/>
            <person name="James T.Y."/>
            <person name="Grigoriev I.V."/>
        </authorList>
    </citation>
    <scope>NUCLEOTIDE SEQUENCE [LARGE SCALE GENOMIC DNA]</scope>
    <source>
        <strain evidence="2">RSA 1356</strain>
    </source>
</reference>
<evidence type="ECO:0000313" key="2">
    <source>
        <dbReference type="Proteomes" id="UP000271241"/>
    </source>
</evidence>
<keyword evidence="2" id="KW-1185">Reference proteome</keyword>
<gene>
    <name evidence="1" type="ORF">THASP1DRAFT_31903</name>
</gene>
<proteinExistence type="predicted"/>
<name>A0A4P9XLQ1_9FUNG</name>
<evidence type="ECO:0000313" key="1">
    <source>
        <dbReference type="EMBL" id="RKP06281.1"/>
    </source>
</evidence>
<sequence length="590" mass="66781">MTPRRLTAGSAVAASRLPLEIWLLVALNADALSMLYLCATNRVFWRLLAKAQSLWRQLYYYMYPEAAVERFWLASYRARILEGVDAATTGMCMNWRRAVFARRQTEMNWRLGRYTQQFCLVEELQNTHSVWFDAEFTPYELQLRRFTPSVRYAVSVTNTNATHASPTHQLKDTPPDGQPDSRYATAVSNDDLLSTALRRRKHSSAWVHPQTGELAQKLAQNPEFNDELGSWVLFNQNPGVGVVAPPARWSLLAMSGERRPFHLEALDTFDYREYAFDPALDAEQDDMKSAADIRHDYKDACIMSACKNSVAVCAFNRSSTRLYWKVLEVTFDSQVGAGRSKVEHEGDATHGRVRVLRTGCCLDVWSGSRAADFVEVHLMSGGHVLVETRQNANIVVNVRNATGIFRPSRTFSDDGKSGSICTFQHGWAFDHAYRFCMELPHRRLLVVQYVSSWRDASPQTGIRLLRLHDGTVANSYSLSSLVTINHVLGDLVLLADYRDRDEDLRLFDVFAAVTIRTICTNVSASLRTVTPVQFFNNRGSRTARLANRGEDDGAGQTAQDGPSVRHFDWFDFMPDVAKHAKMFRTYAALT</sequence>
<dbReference type="InterPro" id="IPR036047">
    <property type="entry name" value="F-box-like_dom_sf"/>
</dbReference>
<evidence type="ECO:0008006" key="3">
    <source>
        <dbReference type="Google" id="ProtNLM"/>
    </source>
</evidence>
<dbReference type="Proteomes" id="UP000271241">
    <property type="component" value="Unassembled WGS sequence"/>
</dbReference>
<protein>
    <recommendedName>
        <fullName evidence="3">F-box domain-containing protein</fullName>
    </recommendedName>
</protein>
<accession>A0A4P9XLQ1</accession>
<dbReference type="SUPFAM" id="SSF81383">
    <property type="entry name" value="F-box domain"/>
    <property type="match status" value="1"/>
</dbReference>